<evidence type="ECO:0008006" key="5">
    <source>
        <dbReference type="Google" id="ProtNLM"/>
    </source>
</evidence>
<feature type="transmembrane region" description="Helical" evidence="2">
    <location>
        <begin position="95"/>
        <end position="118"/>
    </location>
</feature>
<reference evidence="3 4" key="1">
    <citation type="submission" date="2019-02" db="EMBL/GenBank/DDBJ databases">
        <title>Deep-cultivation of Planctomycetes and their phenomic and genomic characterization uncovers novel biology.</title>
        <authorList>
            <person name="Wiegand S."/>
            <person name="Jogler M."/>
            <person name="Boedeker C."/>
            <person name="Pinto D."/>
            <person name="Vollmers J."/>
            <person name="Rivas-Marin E."/>
            <person name="Kohn T."/>
            <person name="Peeters S.H."/>
            <person name="Heuer A."/>
            <person name="Rast P."/>
            <person name="Oberbeckmann S."/>
            <person name="Bunk B."/>
            <person name="Jeske O."/>
            <person name="Meyerdierks A."/>
            <person name="Storesund J.E."/>
            <person name="Kallscheuer N."/>
            <person name="Luecker S."/>
            <person name="Lage O.M."/>
            <person name="Pohl T."/>
            <person name="Merkel B.J."/>
            <person name="Hornburger P."/>
            <person name="Mueller R.-W."/>
            <person name="Bruemmer F."/>
            <person name="Labrenz M."/>
            <person name="Spormann A.M."/>
            <person name="Op Den Camp H."/>
            <person name="Overmann J."/>
            <person name="Amann R."/>
            <person name="Jetten M.S.M."/>
            <person name="Mascher T."/>
            <person name="Medema M.H."/>
            <person name="Devos D.P."/>
            <person name="Kaster A.-K."/>
            <person name="Ovreas L."/>
            <person name="Rohde M."/>
            <person name="Galperin M.Y."/>
            <person name="Jogler C."/>
        </authorList>
    </citation>
    <scope>NUCLEOTIDE SEQUENCE [LARGE SCALE GENOMIC DNA]</scope>
    <source>
        <strain evidence="3 4">Pla123a</strain>
    </source>
</reference>
<sequence>MLRLLSQSLATLAAYLPVLAVITVLIYLPINFMLTAMFWDSADEAGGWAYYQANGFAETLFGVVASGFATIVAWRSRMGEPVRFTEALGGALRHWPSLVGGSILYNLGVMAGFVALVIPGVFLALGWSVLYPVIIIENSGPTAAFSRSAQLMSGRRWPMLGCNALIFVGMIATSTVLYTLIEFLPYDYWFAYNVAADTIISGVALLWPVLMTVAYLEARAEELGEELPDPAPADESDGQRTIAEDESNPYRSPQY</sequence>
<dbReference type="Proteomes" id="UP000318478">
    <property type="component" value="Unassembled WGS sequence"/>
</dbReference>
<name>A0A5C5YTZ1_9BACT</name>
<evidence type="ECO:0000256" key="2">
    <source>
        <dbReference type="SAM" id="Phobius"/>
    </source>
</evidence>
<dbReference type="OrthoDB" id="1049480at2"/>
<dbReference type="AlphaFoldDB" id="A0A5C5YTZ1"/>
<feature type="transmembrane region" description="Helical" evidence="2">
    <location>
        <begin position="124"/>
        <end position="145"/>
    </location>
</feature>
<gene>
    <name evidence="3" type="ORF">Pla123a_09430</name>
</gene>
<keyword evidence="4" id="KW-1185">Reference proteome</keyword>
<evidence type="ECO:0000313" key="4">
    <source>
        <dbReference type="Proteomes" id="UP000318478"/>
    </source>
</evidence>
<keyword evidence="2" id="KW-0472">Membrane</keyword>
<feature type="transmembrane region" description="Helical" evidence="2">
    <location>
        <begin position="50"/>
        <end position="74"/>
    </location>
</feature>
<feature type="compositionally biased region" description="Acidic residues" evidence="1">
    <location>
        <begin position="226"/>
        <end position="236"/>
    </location>
</feature>
<keyword evidence="2" id="KW-0812">Transmembrane</keyword>
<protein>
    <recommendedName>
        <fullName evidence="5">Glycerophosphoryl diester phosphodiesterase membrane domain-containing protein</fullName>
    </recommendedName>
</protein>
<dbReference type="RefSeq" id="WP_146584388.1">
    <property type="nucleotide sequence ID" value="NZ_SJPO01000002.1"/>
</dbReference>
<comment type="caution">
    <text evidence="3">The sequence shown here is derived from an EMBL/GenBank/DDBJ whole genome shotgun (WGS) entry which is preliminary data.</text>
</comment>
<evidence type="ECO:0000313" key="3">
    <source>
        <dbReference type="EMBL" id="TWT78153.1"/>
    </source>
</evidence>
<evidence type="ECO:0000256" key="1">
    <source>
        <dbReference type="SAM" id="MobiDB-lite"/>
    </source>
</evidence>
<accession>A0A5C5YTZ1</accession>
<keyword evidence="2" id="KW-1133">Transmembrane helix</keyword>
<dbReference type="EMBL" id="SJPO01000002">
    <property type="protein sequence ID" value="TWT78153.1"/>
    <property type="molecule type" value="Genomic_DNA"/>
</dbReference>
<feature type="transmembrane region" description="Helical" evidence="2">
    <location>
        <begin position="12"/>
        <end position="30"/>
    </location>
</feature>
<organism evidence="3 4">
    <name type="scientific">Posidoniimonas polymericola</name>
    <dbReference type="NCBI Taxonomy" id="2528002"/>
    <lineage>
        <taxon>Bacteria</taxon>
        <taxon>Pseudomonadati</taxon>
        <taxon>Planctomycetota</taxon>
        <taxon>Planctomycetia</taxon>
        <taxon>Pirellulales</taxon>
        <taxon>Lacipirellulaceae</taxon>
        <taxon>Posidoniimonas</taxon>
    </lineage>
</organism>
<feature type="region of interest" description="Disordered" evidence="1">
    <location>
        <begin position="226"/>
        <end position="255"/>
    </location>
</feature>
<feature type="transmembrane region" description="Helical" evidence="2">
    <location>
        <begin position="190"/>
        <end position="216"/>
    </location>
</feature>
<proteinExistence type="predicted"/>
<feature type="transmembrane region" description="Helical" evidence="2">
    <location>
        <begin position="157"/>
        <end position="178"/>
    </location>
</feature>